<dbReference type="EMBL" id="KZ824314">
    <property type="protein sequence ID" value="RAL08411.1"/>
    <property type="molecule type" value="Genomic_DNA"/>
</dbReference>
<dbReference type="RefSeq" id="XP_025547565.1">
    <property type="nucleotide sequence ID" value="XM_025690545.1"/>
</dbReference>
<feature type="coiled-coil region" evidence="6">
    <location>
        <begin position="89"/>
        <end position="146"/>
    </location>
</feature>
<comment type="subcellular location">
    <subcellularLocation>
        <location evidence="1">Nucleus</location>
    </subcellularLocation>
</comment>
<evidence type="ECO:0000259" key="7">
    <source>
        <dbReference type="Pfam" id="PF07106"/>
    </source>
</evidence>
<dbReference type="STRING" id="1450537.A0A395HKF3"/>
<dbReference type="GO" id="GO:0000709">
    <property type="term" value="P:meiotic joint molecule formation"/>
    <property type="evidence" value="ECO:0007669"/>
    <property type="project" value="TreeGrafter"/>
</dbReference>
<evidence type="ECO:0000256" key="1">
    <source>
        <dbReference type="ARBA" id="ARBA00004123"/>
    </source>
</evidence>
<dbReference type="Pfam" id="PF07106">
    <property type="entry name" value="WHD_TBPIP"/>
    <property type="match status" value="1"/>
</dbReference>
<dbReference type="GO" id="GO:0120230">
    <property type="term" value="F:recombinase activator activity"/>
    <property type="evidence" value="ECO:0007669"/>
    <property type="project" value="TreeGrafter"/>
</dbReference>
<keyword evidence="9" id="KW-1185">Reference proteome</keyword>
<dbReference type="GeneID" id="37194834"/>
<dbReference type="InterPro" id="IPR036388">
    <property type="entry name" value="WH-like_DNA-bd_sf"/>
</dbReference>
<keyword evidence="3" id="KW-0233">DNA recombination</keyword>
<evidence type="ECO:0000256" key="3">
    <source>
        <dbReference type="ARBA" id="ARBA00023172"/>
    </source>
</evidence>
<keyword evidence="4" id="KW-0539">Nucleus</keyword>
<gene>
    <name evidence="8" type="ORF">BO97DRAFT_204095</name>
</gene>
<keyword evidence="5" id="KW-0469">Meiosis</keyword>
<reference evidence="8 9" key="1">
    <citation type="submission" date="2018-02" db="EMBL/GenBank/DDBJ databases">
        <title>The genomes of Aspergillus section Nigri reveals drivers in fungal speciation.</title>
        <authorList>
            <consortium name="DOE Joint Genome Institute"/>
            <person name="Vesth T.C."/>
            <person name="Nybo J."/>
            <person name="Theobald S."/>
            <person name="Brandl J."/>
            <person name="Frisvad J.C."/>
            <person name="Nielsen K.F."/>
            <person name="Lyhne E.K."/>
            <person name="Kogle M.E."/>
            <person name="Kuo A."/>
            <person name="Riley R."/>
            <person name="Clum A."/>
            <person name="Nolan M."/>
            <person name="Lipzen A."/>
            <person name="Salamov A."/>
            <person name="Henrissat B."/>
            <person name="Wiebenga A."/>
            <person name="De vries R.P."/>
            <person name="Grigoriev I.V."/>
            <person name="Mortensen U.H."/>
            <person name="Andersen M.R."/>
            <person name="Baker S.E."/>
        </authorList>
    </citation>
    <scope>NUCLEOTIDE SEQUENCE [LARGE SCALE GENOMIC DNA]</scope>
    <source>
        <strain evidence="8 9">CBS 101889</strain>
    </source>
</reference>
<keyword evidence="6" id="KW-0175">Coiled coil</keyword>
<name>A0A395HKF3_ASPHC</name>
<dbReference type="Proteomes" id="UP000248961">
    <property type="component" value="Unassembled WGS sequence"/>
</dbReference>
<evidence type="ECO:0000256" key="2">
    <source>
        <dbReference type="ARBA" id="ARBA00007922"/>
    </source>
</evidence>
<dbReference type="GO" id="GO:0007129">
    <property type="term" value="P:homologous chromosome pairing at meiosis"/>
    <property type="evidence" value="ECO:0007669"/>
    <property type="project" value="TreeGrafter"/>
</dbReference>
<dbReference type="PANTHER" id="PTHR15938:SF0">
    <property type="entry name" value="HOMOLOGOUS-PAIRING PROTEIN 2 HOMOLOG"/>
    <property type="match status" value="1"/>
</dbReference>
<dbReference type="GO" id="GO:0120231">
    <property type="term" value="C:DNA recombinase auxiliary factor complex"/>
    <property type="evidence" value="ECO:0007669"/>
    <property type="project" value="TreeGrafter"/>
</dbReference>
<evidence type="ECO:0000256" key="6">
    <source>
        <dbReference type="SAM" id="Coils"/>
    </source>
</evidence>
<evidence type="ECO:0000256" key="4">
    <source>
        <dbReference type="ARBA" id="ARBA00023242"/>
    </source>
</evidence>
<dbReference type="InterPro" id="IPR010776">
    <property type="entry name" value="Hop2_WH_dom"/>
</dbReference>
<dbReference type="VEuPathDB" id="FungiDB:BO97DRAFT_204095"/>
<dbReference type="GO" id="GO:0000794">
    <property type="term" value="C:condensed nuclear chromosome"/>
    <property type="evidence" value="ECO:0007669"/>
    <property type="project" value="TreeGrafter"/>
</dbReference>
<dbReference type="AlphaFoldDB" id="A0A395HKF3"/>
<evidence type="ECO:0000313" key="9">
    <source>
        <dbReference type="Proteomes" id="UP000248961"/>
    </source>
</evidence>
<sequence>MTSNKAKGSDVTRSDATNDGVEVILDYLQRQNRPYSISINLHQKVTKAYATRTLRELWHNKQIEGRTAGKQVVYHALQEASNETTSETIAALDQHIDQVQKQFSCLQAQEKKARVELAALCAKPLHSELRRDISQLEQEQAAARALWLTTKGNDSMHVHVQTRAGAEEAWKRWQKHASSRGRICRDLWQKCSEALPGDKSRDEFWESLGLEGPSLS</sequence>
<comment type="similarity">
    <text evidence="2">Belongs to the HOP2 family.</text>
</comment>
<proteinExistence type="inferred from homology"/>
<dbReference type="PANTHER" id="PTHR15938">
    <property type="entry name" value="TBP-1 INTERACTING PROTEIN"/>
    <property type="match status" value="1"/>
</dbReference>
<organism evidence="8 9">
    <name type="scientific">Aspergillus homomorphus (strain CBS 101889)</name>
    <dbReference type="NCBI Taxonomy" id="1450537"/>
    <lineage>
        <taxon>Eukaryota</taxon>
        <taxon>Fungi</taxon>
        <taxon>Dikarya</taxon>
        <taxon>Ascomycota</taxon>
        <taxon>Pezizomycotina</taxon>
        <taxon>Eurotiomycetes</taxon>
        <taxon>Eurotiomycetidae</taxon>
        <taxon>Eurotiales</taxon>
        <taxon>Aspergillaceae</taxon>
        <taxon>Aspergillus</taxon>
        <taxon>Aspergillus subgen. Circumdati</taxon>
    </lineage>
</organism>
<dbReference type="GO" id="GO:0003690">
    <property type="term" value="F:double-stranded DNA binding"/>
    <property type="evidence" value="ECO:0007669"/>
    <property type="project" value="TreeGrafter"/>
</dbReference>
<evidence type="ECO:0000256" key="5">
    <source>
        <dbReference type="ARBA" id="ARBA00023254"/>
    </source>
</evidence>
<evidence type="ECO:0000313" key="8">
    <source>
        <dbReference type="EMBL" id="RAL08411.1"/>
    </source>
</evidence>
<dbReference type="GO" id="GO:0010774">
    <property type="term" value="P:meiotic strand invasion involved in reciprocal meiotic recombination"/>
    <property type="evidence" value="ECO:0007669"/>
    <property type="project" value="TreeGrafter"/>
</dbReference>
<accession>A0A395HKF3</accession>
<feature type="domain" description="Homologous-pairing protein 2 winged helix" evidence="7">
    <location>
        <begin position="21"/>
        <end position="75"/>
    </location>
</feature>
<protein>
    <submittedName>
        <fullName evidence="8">TBPIP-domain-containing protein</fullName>
    </submittedName>
</protein>
<dbReference type="OrthoDB" id="272266at2759"/>
<dbReference type="Gene3D" id="1.10.10.10">
    <property type="entry name" value="Winged helix-like DNA-binding domain superfamily/Winged helix DNA-binding domain"/>
    <property type="match status" value="1"/>
</dbReference>